<dbReference type="InterPro" id="IPR006059">
    <property type="entry name" value="SBP"/>
</dbReference>
<dbReference type="Pfam" id="PF01547">
    <property type="entry name" value="SBP_bac_1"/>
    <property type="match status" value="1"/>
</dbReference>
<dbReference type="OrthoDB" id="9811622at2"/>
<dbReference type="EMBL" id="CP042433">
    <property type="protein sequence ID" value="QEC55662.1"/>
    <property type="molecule type" value="Genomic_DNA"/>
</dbReference>
<evidence type="ECO:0000256" key="3">
    <source>
        <dbReference type="ARBA" id="ARBA00022448"/>
    </source>
</evidence>
<sequence length="388" mass="43795">MSKIILNGITWGHSRGITPLLAYSQRFSELHPNVEVVWKKRTLQEFADYPIELLTKHYDLLIIDHPWVGCAAALRCVLPLDEHLPIAYLDEQATNSVGASHQSYFYQNHQWALAIDAATPVASHRKDLFQKHGVNLPQTWDDVLALAKEGKVAAPAIPIDLLMNFYTFCIAQGAEPFQSEEEVVDATTGLKALDTMREFYSLLDKSMFGRNPIAVAEVMSKEDDYWYCPFAYGYSNYARKGYAKHLLHYTDVVSFNGEKLCTTIGGTGIAVSSFSEHTDLAVAFAKEIVSPEIQSTFYVEHGGQPGHLSAWKDEAANRLCHDYFESTFPALQRGYVRPRYNGYLHFQDNAGEPLQQFLLHGGNPEKVLRDMNALYCRSLSHHLHKTFA</sequence>
<evidence type="ECO:0000256" key="1">
    <source>
        <dbReference type="ARBA" id="ARBA00004418"/>
    </source>
</evidence>
<dbReference type="RefSeq" id="WP_146784791.1">
    <property type="nucleotide sequence ID" value="NZ_BAABIO010000002.1"/>
</dbReference>
<evidence type="ECO:0000313" key="4">
    <source>
        <dbReference type="EMBL" id="QEC55662.1"/>
    </source>
</evidence>
<dbReference type="Gene3D" id="3.40.190.10">
    <property type="entry name" value="Periplasmic binding protein-like II"/>
    <property type="match status" value="2"/>
</dbReference>
<dbReference type="SUPFAM" id="SSF53850">
    <property type="entry name" value="Periplasmic binding protein-like II"/>
    <property type="match status" value="1"/>
</dbReference>
<comment type="subcellular location">
    <subcellularLocation>
        <location evidence="1">Periplasm</location>
    </subcellularLocation>
</comment>
<dbReference type="GO" id="GO:0042597">
    <property type="term" value="C:periplasmic space"/>
    <property type="evidence" value="ECO:0007669"/>
    <property type="project" value="UniProtKB-SubCell"/>
</dbReference>
<comment type="similarity">
    <text evidence="2">Belongs to the bacterial solute-binding protein 1 family.</text>
</comment>
<dbReference type="KEGG" id="fgg:FSB75_07055"/>
<dbReference type="PANTHER" id="PTHR43649:SF29">
    <property type="entry name" value="OSMOPROTECTIVE COMPOUNDS-BINDING PROTEIN GGTB"/>
    <property type="match status" value="1"/>
</dbReference>
<dbReference type="PANTHER" id="PTHR43649">
    <property type="entry name" value="ARABINOSE-BINDING PROTEIN-RELATED"/>
    <property type="match status" value="1"/>
</dbReference>
<protein>
    <submittedName>
        <fullName evidence="4">Extracellular solute-binding protein</fullName>
    </submittedName>
</protein>
<name>A0A5B8UGY1_9BACT</name>
<gene>
    <name evidence="4" type="ORF">FSB75_07055</name>
</gene>
<organism evidence="4 5">
    <name type="scientific">Flavisolibacter ginsenosidimutans</name>
    <dbReference type="NCBI Taxonomy" id="661481"/>
    <lineage>
        <taxon>Bacteria</taxon>
        <taxon>Pseudomonadati</taxon>
        <taxon>Bacteroidota</taxon>
        <taxon>Chitinophagia</taxon>
        <taxon>Chitinophagales</taxon>
        <taxon>Chitinophagaceae</taxon>
        <taxon>Flavisolibacter</taxon>
    </lineage>
</organism>
<dbReference type="AlphaFoldDB" id="A0A5B8UGY1"/>
<reference evidence="4 5" key="1">
    <citation type="journal article" date="2015" name="Int. J. Syst. Evol. Microbiol.">
        <title>Flavisolibacter ginsenosidimutans sp. nov., with ginsenoside-converting activity isolated from soil used for cultivating ginseng.</title>
        <authorList>
            <person name="Zhao Y."/>
            <person name="Liu Q."/>
            <person name="Kang M.S."/>
            <person name="Jin F."/>
            <person name="Yu H."/>
            <person name="Im W.T."/>
        </authorList>
    </citation>
    <scope>NUCLEOTIDE SEQUENCE [LARGE SCALE GENOMIC DNA]</scope>
    <source>
        <strain evidence="4 5">Gsoil 636</strain>
    </source>
</reference>
<keyword evidence="3" id="KW-0813">Transport</keyword>
<proteinExistence type="inferred from homology"/>
<evidence type="ECO:0000313" key="5">
    <source>
        <dbReference type="Proteomes" id="UP000321204"/>
    </source>
</evidence>
<accession>A0A5B8UGY1</accession>
<keyword evidence="5" id="KW-1185">Reference proteome</keyword>
<dbReference type="Proteomes" id="UP000321204">
    <property type="component" value="Chromosome"/>
</dbReference>
<evidence type="ECO:0000256" key="2">
    <source>
        <dbReference type="ARBA" id="ARBA00008520"/>
    </source>
</evidence>
<dbReference type="InterPro" id="IPR050490">
    <property type="entry name" value="Bact_solute-bd_prot1"/>
</dbReference>